<dbReference type="EMBL" id="JACGWM010001922">
    <property type="protein sequence ID" value="KAL0285681.1"/>
    <property type="molecule type" value="Genomic_DNA"/>
</dbReference>
<comment type="caution">
    <text evidence="1">The sequence shown here is derived from an EMBL/GenBank/DDBJ whole genome shotgun (WGS) entry which is preliminary data.</text>
</comment>
<dbReference type="AlphaFoldDB" id="A0AAW2IU94"/>
<reference evidence="1" key="2">
    <citation type="journal article" date="2024" name="Plant">
        <title>Genomic evolution and insights into agronomic trait innovations of Sesamum species.</title>
        <authorList>
            <person name="Miao H."/>
            <person name="Wang L."/>
            <person name="Qu L."/>
            <person name="Liu H."/>
            <person name="Sun Y."/>
            <person name="Le M."/>
            <person name="Wang Q."/>
            <person name="Wei S."/>
            <person name="Zheng Y."/>
            <person name="Lin W."/>
            <person name="Duan Y."/>
            <person name="Cao H."/>
            <person name="Xiong S."/>
            <person name="Wang X."/>
            <person name="Wei L."/>
            <person name="Li C."/>
            <person name="Ma Q."/>
            <person name="Ju M."/>
            <person name="Zhao R."/>
            <person name="Li G."/>
            <person name="Mu C."/>
            <person name="Tian Q."/>
            <person name="Mei H."/>
            <person name="Zhang T."/>
            <person name="Gao T."/>
            <person name="Zhang H."/>
        </authorList>
    </citation>
    <scope>NUCLEOTIDE SEQUENCE</scope>
    <source>
        <strain evidence="1">KEN8</strain>
    </source>
</reference>
<organism evidence="1">
    <name type="scientific">Sesamum calycinum</name>
    <dbReference type="NCBI Taxonomy" id="2727403"/>
    <lineage>
        <taxon>Eukaryota</taxon>
        <taxon>Viridiplantae</taxon>
        <taxon>Streptophyta</taxon>
        <taxon>Embryophyta</taxon>
        <taxon>Tracheophyta</taxon>
        <taxon>Spermatophyta</taxon>
        <taxon>Magnoliopsida</taxon>
        <taxon>eudicotyledons</taxon>
        <taxon>Gunneridae</taxon>
        <taxon>Pentapetalae</taxon>
        <taxon>asterids</taxon>
        <taxon>lamiids</taxon>
        <taxon>Lamiales</taxon>
        <taxon>Pedaliaceae</taxon>
        <taxon>Sesamum</taxon>
    </lineage>
</organism>
<reference evidence="1" key="1">
    <citation type="submission" date="2020-06" db="EMBL/GenBank/DDBJ databases">
        <authorList>
            <person name="Li T."/>
            <person name="Hu X."/>
            <person name="Zhang T."/>
            <person name="Song X."/>
            <person name="Zhang H."/>
            <person name="Dai N."/>
            <person name="Sheng W."/>
            <person name="Hou X."/>
            <person name="Wei L."/>
        </authorList>
    </citation>
    <scope>NUCLEOTIDE SEQUENCE</scope>
    <source>
        <strain evidence="1">KEN8</strain>
        <tissue evidence="1">Leaf</tissue>
    </source>
</reference>
<protein>
    <submittedName>
        <fullName evidence="1">Uncharacterized protein</fullName>
    </submittedName>
</protein>
<sequence length="205" mass="24033">MASLESLGLDAGKIGRGHTRNLCLDELLQFLVYSLSMTLSFAIKHPKKQFRGMVKQHDIYLGLPSVVGKSKRAFFASIKDRVWKRIQKWFGQFCLKLEEKFLSKHKQLWRLMQKLDCLDSFILKSRYFPDLSPLEVGFRTWPSLVWRSIINSRDLVRTGCRWRVKVKVWDDPWLPWPVSFKVVTPMFEGCEDIQVATLIDPITKQ</sequence>
<gene>
    <name evidence="1" type="ORF">Scaly_2812300</name>
</gene>
<proteinExistence type="predicted"/>
<accession>A0AAW2IU94</accession>
<name>A0AAW2IU94_9LAMI</name>
<evidence type="ECO:0000313" key="1">
    <source>
        <dbReference type="EMBL" id="KAL0285681.1"/>
    </source>
</evidence>